<proteinExistence type="predicted"/>
<name>A0ABQ8BG14_BRANA</name>
<evidence type="ECO:0000313" key="1">
    <source>
        <dbReference type="EMBL" id="KAH0903278.1"/>
    </source>
</evidence>
<sequence>MLSKAFFHRLPKNPRGNSYRFILLNSLLKSITHDLSSMRSLILGGCGITTIKRMTNTTVFLSDLKTGCCSSTVQVRLLCYWEARNVQRGEELMGVDMLLLNYQVCSVPPLEFIYIFNVSVVFNPYKCVESLLPREGRTKSICLGLWMS</sequence>
<protein>
    <submittedName>
        <fullName evidence="1">Uncharacterized protein</fullName>
    </submittedName>
</protein>
<dbReference type="Proteomes" id="UP000824890">
    <property type="component" value="Unassembled WGS sequence"/>
</dbReference>
<dbReference type="EMBL" id="JAGKQM010000011">
    <property type="protein sequence ID" value="KAH0903278.1"/>
    <property type="molecule type" value="Genomic_DNA"/>
</dbReference>
<gene>
    <name evidence="1" type="ORF">HID58_042781</name>
</gene>
<keyword evidence="2" id="KW-1185">Reference proteome</keyword>
<reference evidence="1 2" key="1">
    <citation type="submission" date="2021-05" db="EMBL/GenBank/DDBJ databases">
        <title>Genome Assembly of Synthetic Allotetraploid Brassica napus Reveals Homoeologous Exchanges between Subgenomes.</title>
        <authorList>
            <person name="Davis J.T."/>
        </authorList>
    </citation>
    <scope>NUCLEOTIDE SEQUENCE [LARGE SCALE GENOMIC DNA]</scope>
    <source>
        <strain evidence="2">cv. Da-Ae</strain>
        <tissue evidence="1">Seedling</tissue>
    </source>
</reference>
<comment type="caution">
    <text evidence="1">The sequence shown here is derived from an EMBL/GenBank/DDBJ whole genome shotgun (WGS) entry which is preliminary data.</text>
</comment>
<organism evidence="1 2">
    <name type="scientific">Brassica napus</name>
    <name type="common">Rape</name>
    <dbReference type="NCBI Taxonomy" id="3708"/>
    <lineage>
        <taxon>Eukaryota</taxon>
        <taxon>Viridiplantae</taxon>
        <taxon>Streptophyta</taxon>
        <taxon>Embryophyta</taxon>
        <taxon>Tracheophyta</taxon>
        <taxon>Spermatophyta</taxon>
        <taxon>Magnoliopsida</taxon>
        <taxon>eudicotyledons</taxon>
        <taxon>Gunneridae</taxon>
        <taxon>Pentapetalae</taxon>
        <taxon>rosids</taxon>
        <taxon>malvids</taxon>
        <taxon>Brassicales</taxon>
        <taxon>Brassicaceae</taxon>
        <taxon>Brassiceae</taxon>
        <taxon>Brassica</taxon>
    </lineage>
</organism>
<accession>A0ABQ8BG14</accession>
<evidence type="ECO:0000313" key="2">
    <source>
        <dbReference type="Proteomes" id="UP000824890"/>
    </source>
</evidence>